<keyword evidence="3" id="KW-0479">Metal-binding</keyword>
<dbReference type="InterPro" id="IPR058240">
    <property type="entry name" value="rSAM_sf"/>
</dbReference>
<organism evidence="8 9">
    <name type="scientific">Candidatus Giovannonibacteria bacterium GW2011_GWC2_44_8</name>
    <dbReference type="NCBI Taxonomy" id="1618657"/>
    <lineage>
        <taxon>Bacteria</taxon>
        <taxon>Candidatus Giovannoniibacteriota</taxon>
    </lineage>
</organism>
<dbReference type="SMART" id="SM00729">
    <property type="entry name" value="Elp3"/>
    <property type="match status" value="1"/>
</dbReference>
<accession>A0A0G1K529</accession>
<sequence length="465" mass="53601">MSQNIRICRWAKLFSGKNGYFAVFHSLNLEVVFLEQKFREMIELLFLGTTLDFLTRKFEKLAEIAEVIAELSRCGLVVPVENDDLTLLDEKRKIHVLPPGLETLYLIVADDCNLACDYCFILNNMPENYRSRRMSFTTAKVAIDMYFRNLVRNPLGYEKLRKTIYFYGGEPLLNFRLIKQVVEYLEHQYKDQISEMGEKFRMSIVTNGTLISKEIAQFVAARGNFDIAISLDGQEESHNKKRPFINGKGSFEKAIRGLEILKQEGKKEISLSCTIADHNIDELPSLLDLHRKYGFASINLNPLVDTAKDPVSKKYMWKVSKRMIEYFTLAREEGVYEDRMMRKTKSFVEKKIHAYDCQALGAQLVCSPDGQLGVCHEGTGIKQFFFATVDKDFDFHKNTVIAEWKQRTPLNMPQCYDCPALGICGGGCAYGSWLRNGSIWSVDDRFCVHSRTTLEWLVWDLFSRL</sequence>
<evidence type="ECO:0000256" key="2">
    <source>
        <dbReference type="ARBA" id="ARBA00022691"/>
    </source>
</evidence>
<dbReference type="PANTHER" id="PTHR43273">
    <property type="entry name" value="ANAEROBIC SULFATASE-MATURATING ENZYME HOMOLOG ASLB-RELATED"/>
    <property type="match status" value="1"/>
</dbReference>
<gene>
    <name evidence="8" type="ORF">UW74_C0018G0009</name>
</gene>
<evidence type="ECO:0000313" key="9">
    <source>
        <dbReference type="Proteomes" id="UP000034889"/>
    </source>
</evidence>
<dbReference type="Gene3D" id="3.20.20.70">
    <property type="entry name" value="Aldolase class I"/>
    <property type="match status" value="1"/>
</dbReference>
<dbReference type="PANTHER" id="PTHR43273:SF3">
    <property type="entry name" value="ANAEROBIC SULFATASE-MATURATING ENZYME HOMOLOG ASLB-RELATED"/>
    <property type="match status" value="1"/>
</dbReference>
<dbReference type="NCBIfam" id="TIGR04085">
    <property type="entry name" value="rSAM_more_4Fe4S"/>
    <property type="match status" value="1"/>
</dbReference>
<dbReference type="SFLD" id="SFLDG01386">
    <property type="entry name" value="main_SPASM_domain-containing"/>
    <property type="match status" value="1"/>
</dbReference>
<evidence type="ECO:0000259" key="7">
    <source>
        <dbReference type="PROSITE" id="PS51918"/>
    </source>
</evidence>
<feature type="domain" description="Radical SAM core" evidence="7">
    <location>
        <begin position="98"/>
        <end position="337"/>
    </location>
</feature>
<reference evidence="8 9" key="1">
    <citation type="journal article" date="2015" name="Nature">
        <title>rRNA introns, odd ribosomes, and small enigmatic genomes across a large radiation of phyla.</title>
        <authorList>
            <person name="Brown C.T."/>
            <person name="Hug L.A."/>
            <person name="Thomas B.C."/>
            <person name="Sharon I."/>
            <person name="Castelle C.J."/>
            <person name="Singh A."/>
            <person name="Wilkins M.J."/>
            <person name="Williams K.H."/>
            <person name="Banfield J.F."/>
        </authorList>
    </citation>
    <scope>NUCLEOTIDE SEQUENCE [LARGE SCALE GENOMIC DNA]</scope>
</reference>
<dbReference type="GO" id="GO:0046872">
    <property type="term" value="F:metal ion binding"/>
    <property type="evidence" value="ECO:0007669"/>
    <property type="project" value="UniProtKB-KW"/>
</dbReference>
<evidence type="ECO:0000256" key="1">
    <source>
        <dbReference type="ARBA" id="ARBA00001966"/>
    </source>
</evidence>
<dbReference type="InterPro" id="IPR023885">
    <property type="entry name" value="4Fe4S-binding_SPASM_dom"/>
</dbReference>
<keyword evidence="4" id="KW-0408">Iron</keyword>
<dbReference type="InterPro" id="IPR007197">
    <property type="entry name" value="rSAM"/>
</dbReference>
<name>A0A0G1K529_9BACT</name>
<dbReference type="InterPro" id="IPR013785">
    <property type="entry name" value="Aldolase_TIM"/>
</dbReference>
<evidence type="ECO:0000256" key="3">
    <source>
        <dbReference type="ARBA" id="ARBA00022723"/>
    </source>
</evidence>
<dbReference type="CDD" id="cd01335">
    <property type="entry name" value="Radical_SAM"/>
    <property type="match status" value="1"/>
</dbReference>
<evidence type="ECO:0000313" key="8">
    <source>
        <dbReference type="EMBL" id="KKT78715.1"/>
    </source>
</evidence>
<protein>
    <submittedName>
        <fullName evidence="8">Radical SAM additional 4Fe4S-binding domain protein</fullName>
    </submittedName>
</protein>
<dbReference type="InterPro" id="IPR006638">
    <property type="entry name" value="Elp3/MiaA/NifB-like_rSAM"/>
</dbReference>
<dbReference type="SFLD" id="SFLDS00029">
    <property type="entry name" value="Radical_SAM"/>
    <property type="match status" value="1"/>
</dbReference>
<comment type="similarity">
    <text evidence="6">Belongs to the radical SAM superfamily. Anaerobic sulfatase-maturating enzyme family.</text>
</comment>
<keyword evidence="5" id="KW-0411">Iron-sulfur</keyword>
<keyword evidence="2" id="KW-0949">S-adenosyl-L-methionine</keyword>
<evidence type="ECO:0000256" key="6">
    <source>
        <dbReference type="ARBA" id="ARBA00023601"/>
    </source>
</evidence>
<dbReference type="PROSITE" id="PS51918">
    <property type="entry name" value="RADICAL_SAM"/>
    <property type="match status" value="1"/>
</dbReference>
<comment type="cofactor">
    <cofactor evidence="1">
        <name>[4Fe-4S] cluster</name>
        <dbReference type="ChEBI" id="CHEBI:49883"/>
    </cofactor>
</comment>
<comment type="caution">
    <text evidence="8">The sequence shown here is derived from an EMBL/GenBank/DDBJ whole genome shotgun (WGS) entry which is preliminary data.</text>
</comment>
<dbReference type="Proteomes" id="UP000034889">
    <property type="component" value="Unassembled WGS sequence"/>
</dbReference>
<dbReference type="SFLD" id="SFLDG01067">
    <property type="entry name" value="SPASM/twitch_domain_containing"/>
    <property type="match status" value="1"/>
</dbReference>
<evidence type="ECO:0000256" key="4">
    <source>
        <dbReference type="ARBA" id="ARBA00023004"/>
    </source>
</evidence>
<dbReference type="GO" id="GO:0051536">
    <property type="term" value="F:iron-sulfur cluster binding"/>
    <property type="evidence" value="ECO:0007669"/>
    <property type="project" value="UniProtKB-KW"/>
</dbReference>
<dbReference type="SUPFAM" id="SSF102114">
    <property type="entry name" value="Radical SAM enzymes"/>
    <property type="match status" value="1"/>
</dbReference>
<evidence type="ECO:0000256" key="5">
    <source>
        <dbReference type="ARBA" id="ARBA00023014"/>
    </source>
</evidence>
<dbReference type="SFLD" id="SFLDG01384">
    <property type="entry name" value="thioether_bond_formation_requi"/>
    <property type="match status" value="1"/>
</dbReference>
<dbReference type="GO" id="GO:0016491">
    <property type="term" value="F:oxidoreductase activity"/>
    <property type="evidence" value="ECO:0007669"/>
    <property type="project" value="InterPro"/>
</dbReference>
<proteinExistence type="inferred from homology"/>
<dbReference type="Pfam" id="PF04055">
    <property type="entry name" value="Radical_SAM"/>
    <property type="match status" value="1"/>
</dbReference>
<dbReference type="EMBL" id="LCJM01000018">
    <property type="protein sequence ID" value="KKT78715.1"/>
    <property type="molecule type" value="Genomic_DNA"/>
</dbReference>
<dbReference type="AlphaFoldDB" id="A0A0G1K529"/>
<dbReference type="InterPro" id="IPR023867">
    <property type="entry name" value="Sulphatase_maturase_rSAM"/>
</dbReference>